<sequence length="168" mass="19177">MSDFLSSSLWQGIGVIISFILAVISLIFTTDLRAKVFKSKNSLFDSKDMRPRELLDGQIVTLFGKVKEEVFAGPPNYESINDGDRPQFYWLLYVNEPIAIFGRCFENQELSEYGNTCCFQLALKEDFYNNRNDILDKFVKVDGQVFLGHTGCHKTKALIDVEKIEVVT</sequence>
<evidence type="ECO:0000256" key="1">
    <source>
        <dbReference type="SAM" id="Phobius"/>
    </source>
</evidence>
<dbReference type="AlphaFoldDB" id="A0A0F4QAU1"/>
<dbReference type="EMBL" id="JXYA01000094">
    <property type="protein sequence ID" value="KJZ04465.1"/>
    <property type="molecule type" value="Genomic_DNA"/>
</dbReference>
<comment type="caution">
    <text evidence="3">The sequence shown here is derived from an EMBL/GenBank/DDBJ whole genome shotgun (WGS) entry which is preliminary data.</text>
</comment>
<keyword evidence="1" id="KW-1133">Transmembrane helix</keyword>
<organism evidence="3 4">
    <name type="scientific">Pseudoalteromonas rubra</name>
    <dbReference type="NCBI Taxonomy" id="43658"/>
    <lineage>
        <taxon>Bacteria</taxon>
        <taxon>Pseudomonadati</taxon>
        <taxon>Pseudomonadota</taxon>
        <taxon>Gammaproteobacteria</taxon>
        <taxon>Alteromonadales</taxon>
        <taxon>Pseudoalteromonadaceae</taxon>
        <taxon>Pseudoalteromonas</taxon>
    </lineage>
</organism>
<protein>
    <recommendedName>
        <fullName evidence="2">DUF4431 domain-containing protein</fullName>
    </recommendedName>
</protein>
<keyword evidence="1" id="KW-0812">Transmembrane</keyword>
<keyword evidence="4" id="KW-1185">Reference proteome</keyword>
<dbReference type="PATRIC" id="fig|43658.5.peg.4975"/>
<evidence type="ECO:0000259" key="2">
    <source>
        <dbReference type="Pfam" id="PF14485"/>
    </source>
</evidence>
<feature type="domain" description="DUF4431" evidence="2">
    <location>
        <begin position="120"/>
        <end position="165"/>
    </location>
</feature>
<gene>
    <name evidence="3" type="ORF">TW77_23480</name>
</gene>
<keyword evidence="1" id="KW-0472">Membrane</keyword>
<evidence type="ECO:0000313" key="3">
    <source>
        <dbReference type="EMBL" id="KJZ04465.1"/>
    </source>
</evidence>
<dbReference type="InterPro" id="IPR027826">
    <property type="entry name" value="DUF4431"/>
</dbReference>
<name>A0A0F4QAU1_9GAMM</name>
<reference evidence="3 4" key="1">
    <citation type="journal article" date="2015" name="BMC Genomics">
        <title>Genome mining reveals unlocked bioactive potential of marine Gram-negative bacteria.</title>
        <authorList>
            <person name="Machado H."/>
            <person name="Sonnenschein E.C."/>
            <person name="Melchiorsen J."/>
            <person name="Gram L."/>
        </authorList>
    </citation>
    <scope>NUCLEOTIDE SEQUENCE [LARGE SCALE GENOMIC DNA]</scope>
    <source>
        <strain evidence="3 4">S2471</strain>
    </source>
</reference>
<dbReference type="Pfam" id="PF14485">
    <property type="entry name" value="DUF4431"/>
    <property type="match status" value="1"/>
</dbReference>
<dbReference type="Proteomes" id="UP000033452">
    <property type="component" value="Unassembled WGS sequence"/>
</dbReference>
<evidence type="ECO:0000313" key="4">
    <source>
        <dbReference type="Proteomes" id="UP000033452"/>
    </source>
</evidence>
<dbReference type="RefSeq" id="WP_046007400.1">
    <property type="nucleotide sequence ID" value="NZ_JXYA01000094.1"/>
</dbReference>
<dbReference type="OrthoDB" id="9802640at2"/>
<feature type="transmembrane region" description="Helical" evidence="1">
    <location>
        <begin position="12"/>
        <end position="30"/>
    </location>
</feature>
<proteinExistence type="predicted"/>
<accession>A0A0F4QAU1</accession>